<dbReference type="PANTHER" id="PTHR30050:SF4">
    <property type="entry name" value="ATP-BINDING PROTEIN RV3427C IN INSERTION SEQUENCE-RELATED"/>
    <property type="match status" value="1"/>
</dbReference>
<accession>A0A429ZTF3</accession>
<sequence length="268" mass="30927">MNKLQFDMTKHLDALKTKCEKHDKSLVKIRGRICCIDCIKEERTAKEQFLVVKAEQQHIKRRTVDVLAKDSLCQDQSIRQATFDNYKVSNQEEEQALIKAKVLADRYKDKDQNFNTILTGIPGSGKSHLAMSMLKEVNREFDGSCLFISTNELMRRIKDSFNNKESKYTEANMIKLLGSVDLLVLDDLGSESTFRTNQLSEATNYIQSVIFGVLEQRTRTIITTNLSSGEIKEIYNSKIVSRLYRGLSKDNVIKFTEKTRDKRIKFDF</sequence>
<dbReference type="RefSeq" id="WP_125984690.1">
    <property type="nucleotide sequence ID" value="NZ_NGJS01000020.1"/>
</dbReference>
<protein>
    <recommendedName>
        <fullName evidence="1">AAA+ ATPase domain-containing protein</fullName>
    </recommendedName>
</protein>
<organism evidence="2 3">
    <name type="scientific">Vagococcus vulneris</name>
    <dbReference type="NCBI Taxonomy" id="1977869"/>
    <lineage>
        <taxon>Bacteria</taxon>
        <taxon>Bacillati</taxon>
        <taxon>Bacillota</taxon>
        <taxon>Bacilli</taxon>
        <taxon>Lactobacillales</taxon>
        <taxon>Enterococcaceae</taxon>
        <taxon>Vagococcus</taxon>
    </lineage>
</organism>
<dbReference type="PANTHER" id="PTHR30050">
    <property type="entry name" value="CHROMOSOMAL REPLICATION INITIATOR PROTEIN DNAA"/>
    <property type="match status" value="1"/>
</dbReference>
<comment type="caution">
    <text evidence="2">The sequence shown here is derived from an EMBL/GenBank/DDBJ whole genome shotgun (WGS) entry which is preliminary data.</text>
</comment>
<dbReference type="Gene3D" id="3.40.50.300">
    <property type="entry name" value="P-loop containing nucleotide triphosphate hydrolases"/>
    <property type="match status" value="1"/>
</dbReference>
<feature type="domain" description="AAA+ ATPase" evidence="1">
    <location>
        <begin position="112"/>
        <end position="245"/>
    </location>
</feature>
<evidence type="ECO:0000313" key="3">
    <source>
        <dbReference type="Proteomes" id="UP000287857"/>
    </source>
</evidence>
<reference evidence="2 3" key="1">
    <citation type="submission" date="2017-05" db="EMBL/GenBank/DDBJ databases">
        <title>Vagococcus spp. assemblies.</title>
        <authorList>
            <person name="Gulvik C.A."/>
        </authorList>
    </citation>
    <scope>NUCLEOTIDE SEQUENCE [LARGE SCALE GENOMIC DNA]</scope>
    <source>
        <strain evidence="2 3">SS1995</strain>
    </source>
</reference>
<name>A0A429ZTF3_9ENTE</name>
<dbReference type="AlphaFoldDB" id="A0A429ZTF3"/>
<evidence type="ECO:0000259" key="1">
    <source>
        <dbReference type="SMART" id="SM00382"/>
    </source>
</evidence>
<keyword evidence="3" id="KW-1185">Reference proteome</keyword>
<dbReference type="SUPFAM" id="SSF52540">
    <property type="entry name" value="P-loop containing nucleoside triphosphate hydrolases"/>
    <property type="match status" value="1"/>
</dbReference>
<dbReference type="EMBL" id="NGJS01000020">
    <property type="protein sequence ID" value="RST96968.1"/>
    <property type="molecule type" value="Genomic_DNA"/>
</dbReference>
<dbReference type="Pfam" id="PF01695">
    <property type="entry name" value="IstB_IS21"/>
    <property type="match status" value="1"/>
</dbReference>
<dbReference type="GO" id="GO:0006260">
    <property type="term" value="P:DNA replication"/>
    <property type="evidence" value="ECO:0007669"/>
    <property type="project" value="TreeGrafter"/>
</dbReference>
<dbReference type="Proteomes" id="UP000287857">
    <property type="component" value="Unassembled WGS sequence"/>
</dbReference>
<evidence type="ECO:0000313" key="2">
    <source>
        <dbReference type="EMBL" id="RST96968.1"/>
    </source>
</evidence>
<dbReference type="SMART" id="SM00382">
    <property type="entry name" value="AAA"/>
    <property type="match status" value="1"/>
</dbReference>
<dbReference type="InterPro" id="IPR003593">
    <property type="entry name" value="AAA+_ATPase"/>
</dbReference>
<gene>
    <name evidence="2" type="ORF">CBF37_10450</name>
</gene>
<proteinExistence type="predicted"/>
<dbReference type="InterPro" id="IPR027417">
    <property type="entry name" value="P-loop_NTPase"/>
</dbReference>
<dbReference type="GO" id="GO:0005524">
    <property type="term" value="F:ATP binding"/>
    <property type="evidence" value="ECO:0007669"/>
    <property type="project" value="InterPro"/>
</dbReference>
<dbReference type="OrthoDB" id="2052561at2"/>
<dbReference type="CDD" id="cd00009">
    <property type="entry name" value="AAA"/>
    <property type="match status" value="1"/>
</dbReference>
<dbReference type="InterPro" id="IPR002611">
    <property type="entry name" value="IstB_ATP-bd"/>
</dbReference>